<accession>A0A0F0KEI2</accession>
<dbReference type="GeneID" id="94443332"/>
<dbReference type="AlphaFoldDB" id="A0A0F0KEI2"/>
<protein>
    <submittedName>
        <fullName evidence="2">Uncharacterized protein</fullName>
    </submittedName>
</protein>
<evidence type="ECO:0000313" key="3">
    <source>
        <dbReference type="Proteomes" id="UP000033572"/>
    </source>
</evidence>
<proteinExistence type="predicted"/>
<comment type="caution">
    <text evidence="2">The sequence shown here is derived from an EMBL/GenBank/DDBJ whole genome shotgun (WGS) entry which is preliminary data.</text>
</comment>
<dbReference type="PATRIC" id="fig|104336.4.peg.2588"/>
<organism evidence="2 3">
    <name type="scientific">Microbacterium foliorum</name>
    <dbReference type="NCBI Taxonomy" id="104336"/>
    <lineage>
        <taxon>Bacteria</taxon>
        <taxon>Bacillati</taxon>
        <taxon>Actinomycetota</taxon>
        <taxon>Actinomycetes</taxon>
        <taxon>Micrococcales</taxon>
        <taxon>Microbacteriaceae</taxon>
        <taxon>Microbacterium</taxon>
    </lineage>
</organism>
<gene>
    <name evidence="2" type="ORF">RN50_02543</name>
</gene>
<feature type="signal peptide" evidence="1">
    <location>
        <begin position="1"/>
        <end position="38"/>
    </location>
</feature>
<dbReference type="EMBL" id="JYIU01000045">
    <property type="protein sequence ID" value="KJL19258.1"/>
    <property type="molecule type" value="Genomic_DNA"/>
</dbReference>
<dbReference type="PROSITE" id="PS51318">
    <property type="entry name" value="TAT"/>
    <property type="match status" value="1"/>
</dbReference>
<keyword evidence="1" id="KW-0732">Signal</keyword>
<evidence type="ECO:0000256" key="1">
    <source>
        <dbReference type="SAM" id="SignalP"/>
    </source>
</evidence>
<reference evidence="2 3" key="1">
    <citation type="submission" date="2015-02" db="EMBL/GenBank/DDBJ databases">
        <title>Draft genome sequences of ten Microbacterium spp. with emphasis on heavy metal contaminated environments.</title>
        <authorList>
            <person name="Corretto E."/>
        </authorList>
    </citation>
    <scope>NUCLEOTIDE SEQUENCE [LARGE SCALE GENOMIC DNA]</scope>
    <source>
        <strain evidence="2 3">DSM 12966</strain>
    </source>
</reference>
<sequence>MKTVRLTQRRNRLTAAFVAAMLAAGALAGAAAAPPAHATTGSANASDDFERANGTLGTAWTTDRGAWSIASGKALSSSSPGNNVATHRALQLGRSYTVTADIDIVSSAPSGTEWSGIVANVQGTTSLSYYVLRATTAGGTRPAQWQLLQMTNNATPTVLTQGTMTAPYGTRLQLSLARDGAQFQVTVRNGATGATLATGAHALAVVDPARVGGHAGLYSNSGNLQARSFDLTTSTPAIAPPGAVACKPAGEYDFPGGSGQVLETVPVGTTFAGAPVTQRVLTDGDDQYVAYYNAQRGMTIAHRSLSAATPTWTTKVLPTTLGWDSHNYISIGLDRNRNLHVAGNMHNVGLIYFRTTTPGNVNTLTRVTNMVSASTENSVTYPEFVNRQDGSLVFSHRNGGSGDGVTYFNLYNETSNTWSRLVDQPLFNGTGSATNPSGTWNAYFETPLLGPDGNFHMIWVWRDTPDAATNSLLTYARSANLVDWFDSAGNPLTSPFRYGDADVVDPVPNGGGLLNGNAKLGFDADGTPIISYHKYDDTGRSQIYVARADGTGDWDISQVSNWEGRWSFGGGGSLDFKVIMGGSQVMSDGNIRVDFRCEGSPQSIVVNDSLTGVAQAPTPPLPSSVTTVRGTYPGLQVNLQTDLNGAAATGGTWYLRWESLPSNLDQPRTEWPQSGSGIELVRIGVPEE</sequence>
<evidence type="ECO:0000313" key="2">
    <source>
        <dbReference type="EMBL" id="KJL19258.1"/>
    </source>
</evidence>
<keyword evidence="3" id="KW-1185">Reference proteome</keyword>
<dbReference type="Proteomes" id="UP000033572">
    <property type="component" value="Unassembled WGS sequence"/>
</dbReference>
<dbReference type="RefSeq" id="WP_052677789.1">
    <property type="nucleotide sequence ID" value="NZ_CAUQFI010000001.1"/>
</dbReference>
<dbReference type="Pfam" id="PF15892">
    <property type="entry name" value="BNR_4"/>
    <property type="match status" value="1"/>
</dbReference>
<dbReference type="KEGG" id="mfol:DXT68_02925"/>
<dbReference type="Gene3D" id="2.60.120.560">
    <property type="entry name" value="Exo-inulinase, domain 1"/>
    <property type="match status" value="1"/>
</dbReference>
<name>A0A0F0KEI2_9MICO</name>
<dbReference type="InterPro" id="IPR006311">
    <property type="entry name" value="TAT_signal"/>
</dbReference>
<feature type="chain" id="PRO_5002444315" evidence="1">
    <location>
        <begin position="39"/>
        <end position="688"/>
    </location>
</feature>